<dbReference type="PROSITE" id="PS51292">
    <property type="entry name" value="ZF_RING_CH"/>
    <property type="match status" value="1"/>
</dbReference>
<evidence type="ECO:0000256" key="7">
    <source>
        <dbReference type="ARBA" id="ARBA00022833"/>
    </source>
</evidence>
<keyword evidence="6" id="KW-0833">Ubl conjugation pathway</keyword>
<keyword evidence="5" id="KW-0863">Zinc-finger</keyword>
<dbReference type="Gene3D" id="3.30.40.10">
    <property type="entry name" value="Zinc/RING finger domain, C3HC4 (zinc finger)"/>
    <property type="match status" value="1"/>
</dbReference>
<reference evidence="12 13" key="1">
    <citation type="submission" date="2024-04" db="EMBL/GenBank/DDBJ databases">
        <authorList>
            <consortium name="Genoscope - CEA"/>
            <person name="William W."/>
        </authorList>
    </citation>
    <scope>NUCLEOTIDE SEQUENCE [LARGE SCALE GENOMIC DNA]</scope>
</reference>
<keyword evidence="13" id="KW-1185">Reference proteome</keyword>
<keyword evidence="3 10" id="KW-0812">Transmembrane</keyword>
<comment type="subcellular location">
    <subcellularLocation>
        <location evidence="1">Membrane</location>
        <topology evidence="1">Multi-pass membrane protein</topology>
    </subcellularLocation>
</comment>
<dbReference type="InterPro" id="IPR011016">
    <property type="entry name" value="Znf_RING-CH"/>
</dbReference>
<evidence type="ECO:0000256" key="2">
    <source>
        <dbReference type="ARBA" id="ARBA00022679"/>
    </source>
</evidence>
<organism evidence="12 13">
    <name type="scientific">Lymnaea stagnalis</name>
    <name type="common">Great pond snail</name>
    <name type="synonym">Helix stagnalis</name>
    <dbReference type="NCBI Taxonomy" id="6523"/>
    <lineage>
        <taxon>Eukaryota</taxon>
        <taxon>Metazoa</taxon>
        <taxon>Spiralia</taxon>
        <taxon>Lophotrochozoa</taxon>
        <taxon>Mollusca</taxon>
        <taxon>Gastropoda</taxon>
        <taxon>Heterobranchia</taxon>
        <taxon>Euthyneura</taxon>
        <taxon>Panpulmonata</taxon>
        <taxon>Hygrophila</taxon>
        <taxon>Lymnaeoidea</taxon>
        <taxon>Lymnaeidae</taxon>
        <taxon>Lymnaea</taxon>
    </lineage>
</organism>
<protein>
    <recommendedName>
        <fullName evidence="11">RING-CH-type domain-containing protein</fullName>
    </recommendedName>
</protein>
<comment type="caution">
    <text evidence="12">The sequence shown here is derived from an EMBL/GenBank/DDBJ whole genome shotgun (WGS) entry which is preliminary data.</text>
</comment>
<keyword evidence="9 10" id="KW-0472">Membrane</keyword>
<evidence type="ECO:0000256" key="10">
    <source>
        <dbReference type="SAM" id="Phobius"/>
    </source>
</evidence>
<keyword evidence="7" id="KW-0862">Zinc</keyword>
<evidence type="ECO:0000256" key="5">
    <source>
        <dbReference type="ARBA" id="ARBA00022771"/>
    </source>
</evidence>
<dbReference type="PANTHER" id="PTHR46065">
    <property type="entry name" value="E3 UBIQUITIN-PROTEIN LIGASE MARCH 2/3 FAMILY MEMBER"/>
    <property type="match status" value="1"/>
</dbReference>
<evidence type="ECO:0000259" key="11">
    <source>
        <dbReference type="PROSITE" id="PS51292"/>
    </source>
</evidence>
<dbReference type="GO" id="GO:0016020">
    <property type="term" value="C:membrane"/>
    <property type="evidence" value="ECO:0007669"/>
    <property type="project" value="UniProtKB-SubCell"/>
</dbReference>
<evidence type="ECO:0000256" key="6">
    <source>
        <dbReference type="ARBA" id="ARBA00022786"/>
    </source>
</evidence>
<feature type="transmembrane region" description="Helical" evidence="10">
    <location>
        <begin position="185"/>
        <end position="208"/>
    </location>
</feature>
<dbReference type="Proteomes" id="UP001497497">
    <property type="component" value="Unassembled WGS sequence"/>
</dbReference>
<dbReference type="InterPro" id="IPR013083">
    <property type="entry name" value="Znf_RING/FYVE/PHD"/>
</dbReference>
<feature type="transmembrane region" description="Helical" evidence="10">
    <location>
        <begin position="228"/>
        <end position="250"/>
    </location>
</feature>
<keyword evidence="4" id="KW-0479">Metal-binding</keyword>
<gene>
    <name evidence="12" type="ORF">GSLYS_00011829001</name>
</gene>
<dbReference type="GO" id="GO:0008270">
    <property type="term" value="F:zinc ion binding"/>
    <property type="evidence" value="ECO:0007669"/>
    <property type="project" value="UniProtKB-KW"/>
</dbReference>
<keyword evidence="2" id="KW-0808">Transferase</keyword>
<dbReference type="PANTHER" id="PTHR46065:SF3">
    <property type="entry name" value="FI20425P1"/>
    <property type="match status" value="1"/>
</dbReference>
<dbReference type="SMART" id="SM00744">
    <property type="entry name" value="RINGv"/>
    <property type="match status" value="1"/>
</dbReference>
<evidence type="ECO:0000313" key="13">
    <source>
        <dbReference type="Proteomes" id="UP001497497"/>
    </source>
</evidence>
<dbReference type="SUPFAM" id="SSF57850">
    <property type="entry name" value="RING/U-box"/>
    <property type="match status" value="1"/>
</dbReference>
<evidence type="ECO:0000256" key="1">
    <source>
        <dbReference type="ARBA" id="ARBA00004141"/>
    </source>
</evidence>
<keyword evidence="8 10" id="KW-1133">Transmembrane helix</keyword>
<accession>A0AAV2HY91</accession>
<evidence type="ECO:0000256" key="3">
    <source>
        <dbReference type="ARBA" id="ARBA00022692"/>
    </source>
</evidence>
<dbReference type="EMBL" id="CAXITT010000281">
    <property type="protein sequence ID" value="CAL1538008.1"/>
    <property type="molecule type" value="Genomic_DNA"/>
</dbReference>
<dbReference type="CDD" id="cd16495">
    <property type="entry name" value="RING_CH-C4HC3_MARCH"/>
    <property type="match status" value="1"/>
</dbReference>
<evidence type="ECO:0000313" key="12">
    <source>
        <dbReference type="EMBL" id="CAL1538008.1"/>
    </source>
</evidence>
<dbReference type="AlphaFoldDB" id="A0AAV2HY91"/>
<dbReference type="Pfam" id="PF12906">
    <property type="entry name" value="RINGv"/>
    <property type="match status" value="1"/>
</dbReference>
<proteinExistence type="predicted"/>
<dbReference type="GO" id="GO:0016740">
    <property type="term" value="F:transferase activity"/>
    <property type="evidence" value="ECO:0007669"/>
    <property type="project" value="UniProtKB-KW"/>
</dbReference>
<evidence type="ECO:0000256" key="8">
    <source>
        <dbReference type="ARBA" id="ARBA00022989"/>
    </source>
</evidence>
<evidence type="ECO:0000256" key="9">
    <source>
        <dbReference type="ARBA" id="ARBA00023136"/>
    </source>
</evidence>
<evidence type="ECO:0000256" key="4">
    <source>
        <dbReference type="ARBA" id="ARBA00022723"/>
    </source>
</evidence>
<feature type="domain" description="RING-CH-type" evidence="11">
    <location>
        <begin position="101"/>
        <end position="166"/>
    </location>
</feature>
<name>A0AAV2HY91_LYMST</name>
<sequence length="285" mass="32407">MDPEKEKMLAYLDDHSTTLVPSFYRGEGLPYTYLGSVPNTSSHTKLQTHSCPSSSLNVHSSCITSTNSVNIPPQCSSTPLSCHEISGLPPEKMAWLSDSDMGGDSYNTCRICQVPGDSDYLVSPCRCSGSLKYVHYSCLLKWIEYSSRKTKKPPMCELCHFVYVRHKKFRFQKWQLPRVSSRDKFLHTVFLLTLVLMVSCAVATVLCFLSDNGQVAETKSQLTTEEVITLTCGVLFFISFFAAMTVEIKARHTVYRLFRKFITRNTEWKIEPYDKAKDILNKYPI</sequence>